<protein>
    <submittedName>
        <fullName evidence="2">Uncharacterized protein</fullName>
    </submittedName>
</protein>
<feature type="region of interest" description="Disordered" evidence="1">
    <location>
        <begin position="1"/>
        <end position="22"/>
    </location>
</feature>
<dbReference type="EMBL" id="JBHSDU010000015">
    <property type="protein sequence ID" value="MFC4313836.1"/>
    <property type="molecule type" value="Genomic_DNA"/>
</dbReference>
<proteinExistence type="predicted"/>
<reference evidence="3" key="1">
    <citation type="journal article" date="2019" name="Int. J. Syst. Evol. Microbiol.">
        <title>The Global Catalogue of Microorganisms (GCM) 10K type strain sequencing project: providing services to taxonomists for standard genome sequencing and annotation.</title>
        <authorList>
            <consortium name="The Broad Institute Genomics Platform"/>
            <consortium name="The Broad Institute Genome Sequencing Center for Infectious Disease"/>
            <person name="Wu L."/>
            <person name="Ma J."/>
        </authorList>
    </citation>
    <scope>NUCLEOTIDE SEQUENCE [LARGE SCALE GENOMIC DNA]</scope>
    <source>
        <strain evidence="3">CGMCC 1.10759</strain>
    </source>
</reference>
<accession>A0ABV8T1N8</accession>
<evidence type="ECO:0000256" key="1">
    <source>
        <dbReference type="SAM" id="MobiDB-lite"/>
    </source>
</evidence>
<evidence type="ECO:0000313" key="2">
    <source>
        <dbReference type="EMBL" id="MFC4313836.1"/>
    </source>
</evidence>
<organism evidence="2 3">
    <name type="scientific">Steroidobacter flavus</name>
    <dbReference type="NCBI Taxonomy" id="1842136"/>
    <lineage>
        <taxon>Bacteria</taxon>
        <taxon>Pseudomonadati</taxon>
        <taxon>Pseudomonadota</taxon>
        <taxon>Gammaproteobacteria</taxon>
        <taxon>Steroidobacterales</taxon>
        <taxon>Steroidobacteraceae</taxon>
        <taxon>Steroidobacter</taxon>
    </lineage>
</organism>
<dbReference type="RefSeq" id="WP_380604513.1">
    <property type="nucleotide sequence ID" value="NZ_JBHSDU010000015.1"/>
</dbReference>
<evidence type="ECO:0000313" key="3">
    <source>
        <dbReference type="Proteomes" id="UP001595904"/>
    </source>
</evidence>
<gene>
    <name evidence="2" type="ORF">ACFPN2_32480</name>
</gene>
<name>A0ABV8T1N8_9GAMM</name>
<sequence length="42" mass="4586">MSSLLKTNIAAEPNESRNSGPLTQVKQLYTLAAEASARYDDM</sequence>
<comment type="caution">
    <text evidence="2">The sequence shown here is derived from an EMBL/GenBank/DDBJ whole genome shotgun (WGS) entry which is preliminary data.</text>
</comment>
<dbReference type="Proteomes" id="UP001595904">
    <property type="component" value="Unassembled WGS sequence"/>
</dbReference>
<keyword evidence="3" id="KW-1185">Reference proteome</keyword>